<keyword evidence="4" id="KW-1185">Reference proteome</keyword>
<accession>A0A222P4V4</accession>
<dbReference type="InterPro" id="IPR003791">
    <property type="entry name" value="UPF0178"/>
</dbReference>
<dbReference type="PANTHER" id="PTHR35146">
    <property type="entry name" value="UPF0178 PROTEIN YAII"/>
    <property type="match status" value="1"/>
</dbReference>
<gene>
    <name evidence="3" type="ORF">clem_11785</name>
</gene>
<dbReference type="NCBIfam" id="NF001095">
    <property type="entry name" value="PRK00124.1"/>
    <property type="match status" value="1"/>
</dbReference>
<dbReference type="Proteomes" id="UP000201728">
    <property type="component" value="Chromosome"/>
</dbReference>
<evidence type="ECO:0000313" key="4">
    <source>
        <dbReference type="Proteomes" id="UP000201728"/>
    </source>
</evidence>
<dbReference type="AlphaFoldDB" id="A0A222P4V4"/>
<dbReference type="RefSeq" id="WP_094091710.1">
    <property type="nucleotide sequence ID" value="NZ_CP016397.1"/>
</dbReference>
<sequence>MKIWIDGDACPKAIKQIVFRAAVKREVMVIMVANRLVTIPPSPLIKRVQVESGFDKADKYIVTHIEALDLVITADIILADEVITKAGRALSPRGILFSPNNIKQTLTMRHLNESLRECGLIRGGLEALSSKEIQNFSNHLDRLITLSH</sequence>
<dbReference type="KEGG" id="lcd:clem_11785"/>
<organism evidence="3 4">
    <name type="scientific">Legionella clemsonensis</name>
    <dbReference type="NCBI Taxonomy" id="1867846"/>
    <lineage>
        <taxon>Bacteria</taxon>
        <taxon>Pseudomonadati</taxon>
        <taxon>Pseudomonadota</taxon>
        <taxon>Gammaproteobacteria</taxon>
        <taxon>Legionellales</taxon>
        <taxon>Legionellaceae</taxon>
        <taxon>Legionella</taxon>
    </lineage>
</organism>
<reference evidence="4" key="1">
    <citation type="submission" date="2016-07" db="EMBL/GenBank/DDBJ databases">
        <authorList>
            <person name="Florea S."/>
            <person name="Webb J.S."/>
            <person name="Jaromczyk J."/>
            <person name="Schardl C.L."/>
        </authorList>
    </citation>
    <scope>NUCLEOTIDE SEQUENCE [LARGE SCALE GENOMIC DNA]</scope>
    <source>
        <strain evidence="4">CDC-D5610</strain>
    </source>
</reference>
<dbReference type="PANTHER" id="PTHR35146:SF1">
    <property type="entry name" value="UPF0178 PROTEIN YAII"/>
    <property type="match status" value="1"/>
</dbReference>
<name>A0A222P4V4_9GAMM</name>
<dbReference type="Pfam" id="PF02639">
    <property type="entry name" value="DUF188"/>
    <property type="match status" value="1"/>
</dbReference>
<proteinExistence type="inferred from homology"/>
<dbReference type="HAMAP" id="MF_00489">
    <property type="entry name" value="UPF0178"/>
    <property type="match status" value="1"/>
</dbReference>
<protein>
    <recommendedName>
        <fullName evidence="2">UPF0178 protein clem_11785</fullName>
    </recommendedName>
</protein>
<dbReference type="CDD" id="cd18720">
    <property type="entry name" value="PIN_YqxD-like"/>
    <property type="match status" value="1"/>
</dbReference>
<comment type="similarity">
    <text evidence="1 2">Belongs to the UPF0178 family.</text>
</comment>
<dbReference type="OrthoDB" id="9798918at2"/>
<evidence type="ECO:0000313" key="3">
    <source>
        <dbReference type="EMBL" id="ASQ46894.1"/>
    </source>
</evidence>
<evidence type="ECO:0000256" key="2">
    <source>
        <dbReference type="HAMAP-Rule" id="MF_00489"/>
    </source>
</evidence>
<dbReference type="EMBL" id="CP016397">
    <property type="protein sequence ID" value="ASQ46894.1"/>
    <property type="molecule type" value="Genomic_DNA"/>
</dbReference>
<evidence type="ECO:0000256" key="1">
    <source>
        <dbReference type="ARBA" id="ARBA00008522"/>
    </source>
</evidence>